<evidence type="ECO:0000313" key="5">
    <source>
        <dbReference type="Proteomes" id="UP000034751"/>
    </source>
</evidence>
<keyword evidence="2 4" id="KW-0808">Transferase</keyword>
<proteinExistence type="predicted"/>
<reference evidence="4 5" key="1">
    <citation type="journal article" date="2015" name="Nature">
        <title>rRNA introns, odd ribosomes, and small enigmatic genomes across a large radiation of phyla.</title>
        <authorList>
            <person name="Brown C.T."/>
            <person name="Hug L.A."/>
            <person name="Thomas B.C."/>
            <person name="Sharon I."/>
            <person name="Castelle C.J."/>
            <person name="Singh A."/>
            <person name="Wilkins M.J."/>
            <person name="Williams K.H."/>
            <person name="Banfield J.F."/>
        </authorList>
    </citation>
    <scope>NUCLEOTIDE SEQUENCE [LARGE SCALE GENOMIC DNA]</scope>
</reference>
<evidence type="ECO:0000259" key="3">
    <source>
        <dbReference type="Pfam" id="PF00588"/>
    </source>
</evidence>
<dbReference type="Proteomes" id="UP000034751">
    <property type="component" value="Unassembled WGS sequence"/>
</dbReference>
<name>A0A0G1I6D7_9BACT</name>
<dbReference type="GO" id="GO:0003723">
    <property type="term" value="F:RNA binding"/>
    <property type="evidence" value="ECO:0007669"/>
    <property type="project" value="InterPro"/>
</dbReference>
<dbReference type="InterPro" id="IPR051259">
    <property type="entry name" value="rRNA_Methyltransferase"/>
</dbReference>
<protein>
    <submittedName>
        <fullName evidence="4">tRNA/rRNA methyltransferase (SpoU)</fullName>
    </submittedName>
</protein>
<evidence type="ECO:0000313" key="4">
    <source>
        <dbReference type="EMBL" id="KKT18719.1"/>
    </source>
</evidence>
<dbReference type="InterPro" id="IPR029026">
    <property type="entry name" value="tRNA_m1G_MTases_N"/>
</dbReference>
<dbReference type="InterPro" id="IPR029028">
    <property type="entry name" value="Alpha/beta_knot_MTases"/>
</dbReference>
<dbReference type="STRING" id="1618747.UW02_C0024G0002"/>
<evidence type="ECO:0000256" key="2">
    <source>
        <dbReference type="ARBA" id="ARBA00022679"/>
    </source>
</evidence>
<dbReference type="SUPFAM" id="SSF75217">
    <property type="entry name" value="alpha/beta knot"/>
    <property type="match status" value="1"/>
</dbReference>
<dbReference type="GO" id="GO:0032259">
    <property type="term" value="P:methylation"/>
    <property type="evidence" value="ECO:0007669"/>
    <property type="project" value="UniProtKB-KW"/>
</dbReference>
<dbReference type="InterPro" id="IPR001537">
    <property type="entry name" value="SpoU_MeTrfase"/>
</dbReference>
<dbReference type="EMBL" id="LCGS01000024">
    <property type="protein sequence ID" value="KKT18719.1"/>
    <property type="molecule type" value="Genomic_DNA"/>
</dbReference>
<dbReference type="GO" id="GO:0008173">
    <property type="term" value="F:RNA methyltransferase activity"/>
    <property type="evidence" value="ECO:0007669"/>
    <property type="project" value="InterPro"/>
</dbReference>
<gene>
    <name evidence="4" type="ORF">UW02_C0024G0002</name>
</gene>
<dbReference type="PANTHER" id="PTHR43191">
    <property type="entry name" value="RRNA METHYLTRANSFERASE 3"/>
    <property type="match status" value="1"/>
</dbReference>
<dbReference type="Pfam" id="PF00588">
    <property type="entry name" value="SpoU_methylase"/>
    <property type="match status" value="1"/>
</dbReference>
<dbReference type="PANTHER" id="PTHR43191:SF7">
    <property type="entry name" value="OBP33PEP LIKE PROTEIN"/>
    <property type="match status" value="1"/>
</dbReference>
<keyword evidence="1 4" id="KW-0489">Methyltransferase</keyword>
<feature type="domain" description="tRNA/rRNA methyltransferase SpoU type" evidence="3">
    <location>
        <begin position="6"/>
        <end position="173"/>
    </location>
</feature>
<accession>A0A0G1I6D7</accession>
<dbReference type="Gene3D" id="3.40.1280.10">
    <property type="match status" value="1"/>
</dbReference>
<dbReference type="AlphaFoldDB" id="A0A0G1I6D7"/>
<sequence length="178" mass="19881">MKKENILILHNIRSVENVGAMFRTADAAGVNKIYLTGYTPAPIDRFGRKRKDLAKSALGAEEFVKWEQKKNVFSLIAELRREKPRTRASSVRGRFFIIGIEQDKKSVDYKTLRLPSAKLGTSRSGQGNVFIMGSEIGGIPKNILEKCDIITEIPMRGKKESLNVSVALGIALFRICNI</sequence>
<evidence type="ECO:0000256" key="1">
    <source>
        <dbReference type="ARBA" id="ARBA00022603"/>
    </source>
</evidence>
<comment type="caution">
    <text evidence="4">The sequence shown here is derived from an EMBL/GenBank/DDBJ whole genome shotgun (WGS) entry which is preliminary data.</text>
</comment>
<dbReference type="GO" id="GO:0006396">
    <property type="term" value="P:RNA processing"/>
    <property type="evidence" value="ECO:0007669"/>
    <property type="project" value="InterPro"/>
</dbReference>
<organism evidence="4 5">
    <name type="scientific">Candidatus Nomurabacteria bacterium GW2011_GWB1_43_7</name>
    <dbReference type="NCBI Taxonomy" id="1618747"/>
    <lineage>
        <taxon>Bacteria</taxon>
        <taxon>Candidatus Nomuraibacteriota</taxon>
    </lineage>
</organism>